<keyword evidence="4 14" id="KW-0378">Hydrolase</keyword>
<evidence type="ECO:0000256" key="4">
    <source>
        <dbReference type="ARBA" id="ARBA00022801"/>
    </source>
</evidence>
<dbReference type="PROSITE" id="PS51198">
    <property type="entry name" value="UVRD_HELICASE_ATP_BIND"/>
    <property type="match status" value="1"/>
</dbReference>
<feature type="binding site" evidence="14">
    <location>
        <begin position="46"/>
        <end position="53"/>
    </location>
    <ligand>
        <name>ATP</name>
        <dbReference type="ChEBI" id="CHEBI:30616"/>
    </ligand>
</feature>
<keyword evidence="3" id="KW-0227">DNA damage</keyword>
<evidence type="ECO:0000256" key="13">
    <source>
        <dbReference type="ARBA" id="ARBA00048988"/>
    </source>
</evidence>
<dbReference type="GO" id="GO:0003677">
    <property type="term" value="F:DNA binding"/>
    <property type="evidence" value="ECO:0007669"/>
    <property type="project" value="UniProtKB-KW"/>
</dbReference>
<dbReference type="PANTHER" id="PTHR11070:SF55">
    <property type="entry name" value="DNA 3'-5' HELICASE"/>
    <property type="match status" value="1"/>
</dbReference>
<reference evidence="17" key="1">
    <citation type="submission" date="2020-08" db="EMBL/GenBank/DDBJ databases">
        <title>Sequencing the genomes of 1000 actinobacteria strains.</title>
        <authorList>
            <person name="Klenk H.-P."/>
        </authorList>
    </citation>
    <scope>NUCLEOTIDE SEQUENCE [LARGE SCALE GENOMIC DNA]</scope>
    <source>
        <strain evidence="17">DSM 27064</strain>
    </source>
</reference>
<keyword evidence="18" id="KW-1185">Reference proteome</keyword>
<evidence type="ECO:0000256" key="6">
    <source>
        <dbReference type="ARBA" id="ARBA00022839"/>
    </source>
</evidence>
<dbReference type="Gene3D" id="3.90.320.10">
    <property type="match status" value="1"/>
</dbReference>
<evidence type="ECO:0000256" key="2">
    <source>
        <dbReference type="ARBA" id="ARBA00022741"/>
    </source>
</evidence>
<dbReference type="GO" id="GO:0005524">
    <property type="term" value="F:ATP binding"/>
    <property type="evidence" value="ECO:0007669"/>
    <property type="project" value="UniProtKB-UniRule"/>
</dbReference>
<dbReference type="InterPro" id="IPR011604">
    <property type="entry name" value="PDDEXK-like_dom_sf"/>
</dbReference>
<keyword evidence="9" id="KW-0234">DNA repair</keyword>
<evidence type="ECO:0000259" key="15">
    <source>
        <dbReference type="PROSITE" id="PS51198"/>
    </source>
</evidence>
<dbReference type="SUPFAM" id="SSF52540">
    <property type="entry name" value="P-loop containing nucleoside triphosphate hydrolases"/>
    <property type="match status" value="1"/>
</dbReference>
<keyword evidence="2 14" id="KW-0547">Nucleotide-binding</keyword>
<sequence length="1133" mass="124578">MTKQMLFSAVQVAEILYFDAPQVLLPTAEQSRVIEAPLGTQYLVVAGAGSGKTETIAQRVVWLIANGLVQPQQVLGLTFTNKAAGELSERVLHRLQKFVHSALREDSGLSSKQLQQVQQLQQQLEAGYAYPEISTYNAFAAGIVREFGVVAGLNPSAKVMDEATAVLLAEEIILQQDSAALQQLQMDSLTAAAVLIKLENAIVDNAVDVRAVQAEIDSVLQLQNLPRGSARARTALSAGVKRAASEMQITAALLPLVAAYRTLKATRNLQEFSDQVAGAVQAVTATSHTVAKLRERHRVILLDEVQDTSVGQTELLTTIFKGADVMGVGDPHQSIYGWRGASAESLEKFLPNFSGYDGHSAGELLTLSTSFRNSRQVLAAANQIVSQLQSASRLQLPQLQPRQSAPEGQVVAASYETSIEEETAVAAEIQRMRLAAQQEQQEPPTIAIILRTRKDMEGFAAALRRKNIPYTIVGLGGLLTAPEVVELISVAKIVAQLDATNELVRLLVGPRFNVGLHDLAQLSKIARTLQRQDSQGTQLSAAAAAADEVLTAPERTVTIVQALDSFAQRTLHDELYRDISAAGKARLREAAQLLRRLRQGAGADVLELFYRLERELRLDIELAAHPKMLGAKAQYLIDPRSNLDRFLREVAGYLSIHPEATLKQVLVWLEMAQQSDKIPAQVPAPTPETVQIITSHSAKGLEWDAVFVPRLVAGGLPTKLKDSYGWLTRGVLPSRLSKDHAALPQLQLQQVTDQDNFDKVVLQDYREALAARHSLDERRVAYVTFTRAKKWLYLSYCFWQRESKTPAEPSPYIAELITAEILPQLQEATEHSEKPATAVNTTQQHWPLDPLGARRANFMAAAAAVRQASVSLANAAESNIAPLSELQQLLLLEAQQTQAQQEALPNGKINASAFAQALADPQQYQLQLLRPVPQRPYRGADIGTRFHEWVQAHYATAAVHTPQLAGLESPAGEGIQQQQGYEMQSAKTLQKLQHNFSSSKWYRKQPIAVEQEILMPFAGEIMHCKMDAVFAWQQSDGSEIIEIVDWKTGKAPVSDAEKFEKFLQLQLYRHAYLQEYKLAPEQVTATLFYVSENRTLRLDELPEAQILSLADLEQRYRAAQGSAGAPEVSASQG</sequence>
<dbReference type="InterPro" id="IPR014017">
    <property type="entry name" value="DNA_helicase_UvrD-like_C"/>
</dbReference>
<feature type="domain" description="UvrD-like helicase C-terminal" evidence="16">
    <location>
        <begin position="375"/>
        <end position="700"/>
    </location>
</feature>
<dbReference type="PROSITE" id="PS51217">
    <property type="entry name" value="UVRD_HELICASE_CTER"/>
    <property type="match status" value="1"/>
</dbReference>
<evidence type="ECO:0000256" key="14">
    <source>
        <dbReference type="PROSITE-ProRule" id="PRU00560"/>
    </source>
</evidence>
<evidence type="ECO:0000256" key="10">
    <source>
        <dbReference type="ARBA" id="ARBA00023235"/>
    </source>
</evidence>
<dbReference type="EC" id="5.6.2.4" evidence="12"/>
<dbReference type="GO" id="GO:0033202">
    <property type="term" value="C:DNA helicase complex"/>
    <property type="evidence" value="ECO:0007669"/>
    <property type="project" value="TreeGrafter"/>
</dbReference>
<evidence type="ECO:0000313" key="18">
    <source>
        <dbReference type="Proteomes" id="UP000571183"/>
    </source>
</evidence>
<proteinExistence type="predicted"/>
<dbReference type="Pfam" id="PF00580">
    <property type="entry name" value="UvrD-helicase"/>
    <property type="match status" value="1"/>
</dbReference>
<comment type="caution">
    <text evidence="17">The sequence shown here is derived from an EMBL/GenBank/DDBJ whole genome shotgun (WGS) entry which is preliminary data.</text>
</comment>
<evidence type="ECO:0000256" key="9">
    <source>
        <dbReference type="ARBA" id="ARBA00023204"/>
    </source>
</evidence>
<evidence type="ECO:0000256" key="7">
    <source>
        <dbReference type="ARBA" id="ARBA00022840"/>
    </source>
</evidence>
<dbReference type="InterPro" id="IPR000212">
    <property type="entry name" value="DNA_helicase_UvrD/REP"/>
</dbReference>
<evidence type="ECO:0000256" key="8">
    <source>
        <dbReference type="ARBA" id="ARBA00023125"/>
    </source>
</evidence>
<dbReference type="InterPro" id="IPR038726">
    <property type="entry name" value="PDDEXK_AddAB-type"/>
</dbReference>
<evidence type="ECO:0000259" key="16">
    <source>
        <dbReference type="PROSITE" id="PS51217"/>
    </source>
</evidence>
<dbReference type="GO" id="GO:0043138">
    <property type="term" value="F:3'-5' DNA helicase activity"/>
    <property type="evidence" value="ECO:0007669"/>
    <property type="project" value="UniProtKB-EC"/>
</dbReference>
<feature type="domain" description="UvrD-like helicase ATP-binding" evidence="15">
    <location>
        <begin position="25"/>
        <end position="374"/>
    </location>
</feature>
<dbReference type="AlphaFoldDB" id="A0A840DGZ6"/>
<dbReference type="InterPro" id="IPR027417">
    <property type="entry name" value="P-loop_NTPase"/>
</dbReference>
<dbReference type="Pfam" id="PF13361">
    <property type="entry name" value="UvrD_C"/>
    <property type="match status" value="1"/>
</dbReference>
<evidence type="ECO:0000256" key="12">
    <source>
        <dbReference type="ARBA" id="ARBA00034808"/>
    </source>
</evidence>
<dbReference type="GO" id="GO:0005829">
    <property type="term" value="C:cytosol"/>
    <property type="evidence" value="ECO:0007669"/>
    <property type="project" value="TreeGrafter"/>
</dbReference>
<evidence type="ECO:0000256" key="3">
    <source>
        <dbReference type="ARBA" id="ARBA00022763"/>
    </source>
</evidence>
<dbReference type="Gene3D" id="3.40.50.300">
    <property type="entry name" value="P-loop containing nucleotide triphosphate hydrolases"/>
    <property type="match status" value="4"/>
</dbReference>
<dbReference type="Pfam" id="PF12705">
    <property type="entry name" value="PDDEXK_1"/>
    <property type="match status" value="1"/>
</dbReference>
<accession>A0A840DGZ6</accession>
<dbReference type="EMBL" id="JACIFD010000001">
    <property type="protein sequence ID" value="MBB4070742.1"/>
    <property type="molecule type" value="Genomic_DNA"/>
</dbReference>
<comment type="catalytic activity">
    <reaction evidence="13">
        <text>ATP + H2O = ADP + phosphate + H(+)</text>
        <dbReference type="Rhea" id="RHEA:13065"/>
        <dbReference type="ChEBI" id="CHEBI:15377"/>
        <dbReference type="ChEBI" id="CHEBI:15378"/>
        <dbReference type="ChEBI" id="CHEBI:30616"/>
        <dbReference type="ChEBI" id="CHEBI:43474"/>
        <dbReference type="ChEBI" id="CHEBI:456216"/>
        <dbReference type="EC" id="5.6.2.4"/>
    </reaction>
</comment>
<gene>
    <name evidence="17" type="ORF">F5897_000018</name>
</gene>
<evidence type="ECO:0000256" key="1">
    <source>
        <dbReference type="ARBA" id="ARBA00022722"/>
    </source>
</evidence>
<dbReference type="Gene3D" id="1.10.486.10">
    <property type="entry name" value="PCRA, domain 4"/>
    <property type="match status" value="1"/>
</dbReference>
<keyword evidence="6" id="KW-0269">Exonuclease</keyword>
<dbReference type="RefSeq" id="WP_183304056.1">
    <property type="nucleotide sequence ID" value="NZ_JACIFD010000001.1"/>
</dbReference>
<dbReference type="Proteomes" id="UP000571183">
    <property type="component" value="Unassembled WGS sequence"/>
</dbReference>
<dbReference type="InterPro" id="IPR014016">
    <property type="entry name" value="UvrD-like_ATP-bd"/>
</dbReference>
<keyword evidence="1" id="KW-0540">Nuclease</keyword>
<comment type="catalytic activity">
    <reaction evidence="11">
        <text>Couples ATP hydrolysis with the unwinding of duplex DNA by translocating in the 3'-5' direction.</text>
        <dbReference type="EC" id="5.6.2.4"/>
    </reaction>
</comment>
<evidence type="ECO:0000256" key="11">
    <source>
        <dbReference type="ARBA" id="ARBA00034617"/>
    </source>
</evidence>
<dbReference type="GO" id="GO:0004527">
    <property type="term" value="F:exonuclease activity"/>
    <property type="evidence" value="ECO:0007669"/>
    <property type="project" value="UniProtKB-KW"/>
</dbReference>
<keyword evidence="7 14" id="KW-0067">ATP-binding</keyword>
<keyword evidence="10" id="KW-0413">Isomerase</keyword>
<protein>
    <recommendedName>
        <fullName evidence="12">DNA 3'-5' helicase</fullName>
        <ecNumber evidence="12">5.6.2.4</ecNumber>
    </recommendedName>
</protein>
<keyword evidence="8" id="KW-0238">DNA-binding</keyword>
<evidence type="ECO:0000313" key="17">
    <source>
        <dbReference type="EMBL" id="MBB4070742.1"/>
    </source>
</evidence>
<evidence type="ECO:0000256" key="5">
    <source>
        <dbReference type="ARBA" id="ARBA00022806"/>
    </source>
</evidence>
<dbReference type="CDD" id="cd17932">
    <property type="entry name" value="DEXQc_UvrD"/>
    <property type="match status" value="1"/>
</dbReference>
<keyword evidence="5 14" id="KW-0347">Helicase</keyword>
<dbReference type="PANTHER" id="PTHR11070">
    <property type="entry name" value="UVRD / RECB / PCRA DNA HELICASE FAMILY MEMBER"/>
    <property type="match status" value="1"/>
</dbReference>
<organism evidence="17 18">
    <name type="scientific">Canibacter oris</name>
    <dbReference type="NCBI Taxonomy" id="1365628"/>
    <lineage>
        <taxon>Bacteria</taxon>
        <taxon>Bacillati</taxon>
        <taxon>Actinomycetota</taxon>
        <taxon>Actinomycetes</taxon>
        <taxon>Micrococcales</taxon>
        <taxon>Microbacteriaceae</taxon>
        <taxon>Canibacter</taxon>
    </lineage>
</organism>
<dbReference type="GO" id="GO:0000725">
    <property type="term" value="P:recombinational repair"/>
    <property type="evidence" value="ECO:0007669"/>
    <property type="project" value="TreeGrafter"/>
</dbReference>
<name>A0A840DGZ6_9MICO</name>